<proteinExistence type="predicted"/>
<sequence length="738" mass="82441">MGRDAYLFRLAFGRSYTEPPEDDVLQRHPSILYDNSSSPNPQNTTAAPPRQFYDDRGHSVNRNSRRYARALRAAQNDVLAAVGVVVRNGSKEPRGPKEEELAAMAQDEHMSGLVMSYIAPYVEKFLLHWLHALKHKALVYPMLSNIPVIAFARSEISSYGYRHFLFAGLSTYFVHSLLRYPDWLSFAFEGLDALVQATVSSSRKRRAYDKWKPIVRDILEHSMKIVALPFELYYLHQTLGVAPTSSLLPPWKIFSSTLTSLVWPLSGSWKILTSGRIPPIPLAPACMGLLTYNMATSILVTVIFRTMRDSVLRPASKQWLARRRGYKNTLSETIEQLFEEDAQPWRPFTRRFSPVFQSIMNTLGWGWKRHELTRTPLAELPSDLELEREAEVLAWPSFDPDILAYIPPEALTRVHGDRVTSVIHDGISNREWETNGNMPSNPNAAPAAGSNNTRRPPRHSAASSTTDPPSPAANSDATIRITSSDSHTGVVNLEIGLPDHPAPSTQLQSSSAHPRHRIRRTVTDTPRFNPDLFTSPPSPTPDALSIDPEPPQSPSATTYITPATPSSGAPPPSDAENRPPNSHSLMPMPPEATHSEEAAIPAIYAHFRAEITRQRHKILHRRIQHRHQRVTMLSLYMSDNLASLITSKLVNALTLPWRAWMLREVARQAIGGMVHPGYGRVGNVGLGLVGGGVGWGWGVMGRVALLEAVQMLLEMGIWMGEWGVVRFIGLRSFRWGEV</sequence>
<keyword evidence="3" id="KW-1185">Reference proteome</keyword>
<feature type="compositionally biased region" description="Polar residues" evidence="1">
    <location>
        <begin position="33"/>
        <end position="46"/>
    </location>
</feature>
<reference evidence="2 4" key="1">
    <citation type="submission" date="2020-01" db="EMBL/GenBank/DDBJ databases">
        <authorList>
            <consortium name="DOE Joint Genome Institute"/>
            <person name="Haridas S."/>
            <person name="Albert R."/>
            <person name="Binder M."/>
            <person name="Bloem J."/>
            <person name="Labutti K."/>
            <person name="Salamov A."/>
            <person name="Andreopoulos B."/>
            <person name="Baker S.E."/>
            <person name="Barry K."/>
            <person name="Bills G."/>
            <person name="Bluhm B.H."/>
            <person name="Cannon C."/>
            <person name="Castanera R."/>
            <person name="Culley D.E."/>
            <person name="Daum C."/>
            <person name="Ezra D."/>
            <person name="Gonzalez J.B."/>
            <person name="Henrissat B."/>
            <person name="Kuo A."/>
            <person name="Liang C."/>
            <person name="Lipzen A."/>
            <person name="Lutzoni F."/>
            <person name="Magnuson J."/>
            <person name="Mondo S."/>
            <person name="Nolan M."/>
            <person name="Ohm R."/>
            <person name="Pangilinan J."/>
            <person name="Park H.-J."/>
            <person name="Ramirez L."/>
            <person name="Alfaro M."/>
            <person name="Sun H."/>
            <person name="Tritt A."/>
            <person name="Yoshinaga Y."/>
            <person name="Zwiers L.-H."/>
            <person name="Turgeon B.G."/>
            <person name="Goodwin S.B."/>
            <person name="Spatafora J.W."/>
            <person name="Crous P.W."/>
            <person name="Grigoriev I.V."/>
        </authorList>
    </citation>
    <scope>NUCLEOTIDE SEQUENCE</scope>
    <source>
        <strain evidence="2 4">CBS 781.70</strain>
    </source>
</reference>
<feature type="compositionally biased region" description="Low complexity" evidence="1">
    <location>
        <begin position="435"/>
        <end position="452"/>
    </location>
</feature>
<dbReference type="OrthoDB" id="5383784at2759"/>
<feature type="region of interest" description="Disordered" evidence="1">
    <location>
        <begin position="31"/>
        <end position="58"/>
    </location>
</feature>
<accession>A0A6G1GC58</accession>
<gene>
    <name evidence="2 4" type="ORF">P152DRAFT_479488</name>
</gene>
<dbReference type="RefSeq" id="XP_033537203.1">
    <property type="nucleotide sequence ID" value="XM_033681714.1"/>
</dbReference>
<evidence type="ECO:0000256" key="1">
    <source>
        <dbReference type="SAM" id="MobiDB-lite"/>
    </source>
</evidence>
<feature type="region of interest" description="Disordered" evidence="1">
    <location>
        <begin position="430"/>
        <end position="477"/>
    </location>
</feature>
<feature type="region of interest" description="Disordered" evidence="1">
    <location>
        <begin position="491"/>
        <end position="592"/>
    </location>
</feature>
<evidence type="ECO:0000313" key="4">
    <source>
        <dbReference type="RefSeq" id="XP_033537203.1"/>
    </source>
</evidence>
<protein>
    <submittedName>
        <fullName evidence="2 4">Uncharacterized protein</fullName>
    </submittedName>
</protein>
<reference evidence="4" key="3">
    <citation type="submission" date="2025-04" db="UniProtKB">
        <authorList>
            <consortium name="RefSeq"/>
        </authorList>
    </citation>
    <scope>IDENTIFICATION</scope>
    <source>
        <strain evidence="4">CBS 781.70</strain>
    </source>
</reference>
<evidence type="ECO:0000313" key="3">
    <source>
        <dbReference type="Proteomes" id="UP000504638"/>
    </source>
</evidence>
<dbReference type="GeneID" id="54422284"/>
<reference evidence="4" key="2">
    <citation type="submission" date="2020-04" db="EMBL/GenBank/DDBJ databases">
        <authorList>
            <consortium name="NCBI Genome Project"/>
        </authorList>
    </citation>
    <scope>NUCLEOTIDE SEQUENCE</scope>
    <source>
        <strain evidence="4">CBS 781.70</strain>
    </source>
</reference>
<feature type="compositionally biased region" description="Polar residues" evidence="1">
    <location>
        <begin position="503"/>
        <end position="512"/>
    </location>
</feature>
<dbReference type="AlphaFoldDB" id="A0A6G1GC58"/>
<evidence type="ECO:0000313" key="2">
    <source>
        <dbReference type="EMBL" id="KAF1815572.1"/>
    </source>
</evidence>
<name>A0A6G1GC58_9PEZI</name>
<organism evidence="2">
    <name type="scientific">Eremomyces bilateralis CBS 781.70</name>
    <dbReference type="NCBI Taxonomy" id="1392243"/>
    <lineage>
        <taxon>Eukaryota</taxon>
        <taxon>Fungi</taxon>
        <taxon>Dikarya</taxon>
        <taxon>Ascomycota</taxon>
        <taxon>Pezizomycotina</taxon>
        <taxon>Dothideomycetes</taxon>
        <taxon>Dothideomycetes incertae sedis</taxon>
        <taxon>Eremomycetales</taxon>
        <taxon>Eremomycetaceae</taxon>
        <taxon>Eremomyces</taxon>
    </lineage>
</organism>
<dbReference type="EMBL" id="ML975151">
    <property type="protein sequence ID" value="KAF1815572.1"/>
    <property type="molecule type" value="Genomic_DNA"/>
</dbReference>
<dbReference type="Proteomes" id="UP000504638">
    <property type="component" value="Unplaced"/>
</dbReference>